<evidence type="ECO:0000256" key="1">
    <source>
        <dbReference type="SAM" id="MobiDB-lite"/>
    </source>
</evidence>
<feature type="region of interest" description="Disordered" evidence="1">
    <location>
        <begin position="84"/>
        <end position="107"/>
    </location>
</feature>
<dbReference type="Proteomes" id="UP000030960">
    <property type="component" value="Unassembled WGS sequence"/>
</dbReference>
<reference evidence="2 3" key="1">
    <citation type="submission" date="2014-10" db="EMBL/GenBank/DDBJ databases">
        <title>Genome sequence of Ponticoccus sp. strain UMTAT08 isolated from clonal culture of toxic dinoflagellate Alexandrium tamiyavanichii.</title>
        <authorList>
            <person name="Gan H.Y."/>
            <person name="Muhd D.-D."/>
            <person name="Mohd Noor M.E."/>
            <person name="Yeong Y.S."/>
            <person name="Usup G."/>
        </authorList>
    </citation>
    <scope>NUCLEOTIDE SEQUENCE [LARGE SCALE GENOMIC DNA]</scope>
    <source>
        <strain evidence="2 3">UMTAT08</strain>
    </source>
</reference>
<evidence type="ECO:0000313" key="3">
    <source>
        <dbReference type="Proteomes" id="UP000030960"/>
    </source>
</evidence>
<proteinExistence type="predicted"/>
<dbReference type="EMBL" id="JSUQ01000019">
    <property type="protein sequence ID" value="KHQ51236.1"/>
    <property type="molecule type" value="Genomic_DNA"/>
</dbReference>
<gene>
    <name evidence="2" type="ORF">OA50_04269</name>
</gene>
<dbReference type="AlphaFoldDB" id="A0A0B3S3H2"/>
<evidence type="ECO:0000313" key="2">
    <source>
        <dbReference type="EMBL" id="KHQ51236.1"/>
    </source>
</evidence>
<protein>
    <submittedName>
        <fullName evidence="2">Uncharacterized protein</fullName>
    </submittedName>
</protein>
<comment type="caution">
    <text evidence="2">The sequence shown here is derived from an EMBL/GenBank/DDBJ whole genome shotgun (WGS) entry which is preliminary data.</text>
</comment>
<dbReference type="RefSeq" id="WP_043145005.1">
    <property type="nucleotide sequence ID" value="NZ_JSUQ01000019.1"/>
</dbReference>
<dbReference type="OrthoDB" id="7882582at2"/>
<keyword evidence="3" id="KW-1185">Reference proteome</keyword>
<organism evidence="2 3">
    <name type="scientific">Mameliella alba</name>
    <dbReference type="NCBI Taxonomy" id="561184"/>
    <lineage>
        <taxon>Bacteria</taxon>
        <taxon>Pseudomonadati</taxon>
        <taxon>Pseudomonadota</taxon>
        <taxon>Alphaproteobacteria</taxon>
        <taxon>Rhodobacterales</taxon>
        <taxon>Roseobacteraceae</taxon>
        <taxon>Mameliella</taxon>
    </lineage>
</organism>
<accession>A0A0B3S3H2</accession>
<name>A0A0B3S3H2_9RHOB</name>
<sequence length="107" mass="11440">MSGNPTIAFGLAVSSVALAAKSGRLTLRDRVNFAATVLRQIPEDPEACAAVADFLVTVEDHPMAAGAALQAFLADWLDRVSPREAESVMQGEDAGPLFDWQGRRDLQ</sequence>